<proteinExistence type="predicted"/>
<feature type="region of interest" description="Disordered" evidence="1">
    <location>
        <begin position="65"/>
        <end position="113"/>
    </location>
</feature>
<evidence type="ECO:0000313" key="2">
    <source>
        <dbReference type="EMBL" id="GAA5005921.1"/>
    </source>
</evidence>
<evidence type="ECO:0000313" key="3">
    <source>
        <dbReference type="Proteomes" id="UP001500610"/>
    </source>
</evidence>
<gene>
    <name evidence="2" type="ORF">GCM10023257_59620</name>
</gene>
<comment type="caution">
    <text evidence="2">The sequence shown here is derived from an EMBL/GenBank/DDBJ whole genome shotgun (WGS) entry which is preliminary data.</text>
</comment>
<keyword evidence="3" id="KW-1185">Reference proteome</keyword>
<protein>
    <submittedName>
        <fullName evidence="2">Uncharacterized protein</fullName>
    </submittedName>
</protein>
<name>A0ABP9IQ85_9ACTN</name>
<feature type="compositionally biased region" description="Low complexity" evidence="1">
    <location>
        <begin position="78"/>
        <end position="87"/>
    </location>
</feature>
<evidence type="ECO:0000256" key="1">
    <source>
        <dbReference type="SAM" id="MobiDB-lite"/>
    </source>
</evidence>
<reference evidence="3" key="1">
    <citation type="journal article" date="2019" name="Int. J. Syst. Evol. Microbiol.">
        <title>The Global Catalogue of Microorganisms (GCM) 10K type strain sequencing project: providing services to taxonomists for standard genome sequencing and annotation.</title>
        <authorList>
            <consortium name="The Broad Institute Genomics Platform"/>
            <consortium name="The Broad Institute Genome Sequencing Center for Infectious Disease"/>
            <person name="Wu L."/>
            <person name="Ma J."/>
        </authorList>
    </citation>
    <scope>NUCLEOTIDE SEQUENCE [LARGE SCALE GENOMIC DNA]</scope>
    <source>
        <strain evidence="3">JCM 17657</strain>
    </source>
</reference>
<sequence length="113" mass="11320">MPARALNARLPSLLGLLSSKGASPVARGTSGPVGCPGRLCRAIVPADAPGVGTRIAVVRTAHISGGVTRPAPAPTRPGPRARTPARTVGTGRCEWPGEYLSAPGGAPYHATVP</sequence>
<accession>A0ABP9IQ85</accession>
<dbReference type="Proteomes" id="UP001500610">
    <property type="component" value="Unassembled WGS sequence"/>
</dbReference>
<organism evidence="2 3">
    <name type="scientific">Streptomyces hyderabadensis</name>
    <dbReference type="NCBI Taxonomy" id="598549"/>
    <lineage>
        <taxon>Bacteria</taxon>
        <taxon>Bacillati</taxon>
        <taxon>Actinomycetota</taxon>
        <taxon>Actinomycetes</taxon>
        <taxon>Kitasatosporales</taxon>
        <taxon>Streptomycetaceae</taxon>
        <taxon>Streptomyces</taxon>
    </lineage>
</organism>
<dbReference type="EMBL" id="BAABIV010000029">
    <property type="protein sequence ID" value="GAA5005921.1"/>
    <property type="molecule type" value="Genomic_DNA"/>
</dbReference>